<dbReference type="RefSeq" id="YP_010800454.1">
    <property type="nucleotide sequence ID" value="NC_076869.1"/>
</dbReference>
<dbReference type="EMBL" id="MT040195">
    <property type="protein sequence ID" value="QNV47864.1"/>
    <property type="molecule type" value="Genomic_DNA"/>
</dbReference>
<name>A0ABX6TRX4_9ABAC</name>
<sequence>MMMMIMMWRITGATGLHNYVSIANAAVYEYSTLLYALCVSLDNNNSRSYIPRKLLLSD</sequence>
<keyword evidence="2" id="KW-1185">Reference proteome</keyword>
<reference evidence="1 2" key="1">
    <citation type="journal article" date="2020" name="Genomics">
        <title>Characterization of a novel alphabaculovirus isolated from the Southern armyworm, Spodoptera eridania (Cramer, 1782) (Lepidoptera: Noctuidae) and the evolution of odv-e66, a bacterium-acquired baculoviral chondroitinase gene.</title>
        <authorList>
            <person name="Rodrigues D.T."/>
            <person name="Peterson L."/>
            <person name="de Oliveira L.B."/>
            <person name="Sosa-Gomez D.R."/>
            <person name="Ribeiro B.M."/>
            <person name="Ardisson-Araujo D.M.P."/>
        </authorList>
    </citation>
    <scope>NUCLEOTIDE SEQUENCE [LARGE SCALE GENOMIC DNA]</scope>
    <source>
        <strain evidence="1">CNPSo-165</strain>
    </source>
</reference>
<accession>A0ABX6TRX4</accession>
<dbReference type="GeneID" id="80539058"/>
<organism evidence="1 2">
    <name type="scientific">Spodoptera eridania nucleopolyhedrovirus</name>
    <dbReference type="NCBI Taxonomy" id="2315721"/>
    <lineage>
        <taxon>Viruses</taxon>
        <taxon>Viruses incertae sedis</taxon>
        <taxon>Naldaviricetes</taxon>
        <taxon>Lefavirales</taxon>
        <taxon>Baculoviridae</taxon>
        <taxon>Alphabaculovirus</taxon>
        <taxon>Alphabaculovirus speridaniae</taxon>
    </lineage>
</organism>
<evidence type="ECO:0000313" key="2">
    <source>
        <dbReference type="Proteomes" id="UP000831439"/>
    </source>
</evidence>
<dbReference type="Proteomes" id="UP000831439">
    <property type="component" value="Segment"/>
</dbReference>
<evidence type="ECO:0000313" key="1">
    <source>
        <dbReference type="EMBL" id="QNV47864.1"/>
    </source>
</evidence>
<proteinExistence type="predicted"/>
<protein>
    <submittedName>
        <fullName evidence="1">Uncharacterized protein</fullName>
    </submittedName>
</protein>